<reference evidence="2" key="1">
    <citation type="journal article" date="2014" name="Front. Microbiol.">
        <title>High frequency of phylogenetically diverse reductive dehalogenase-homologous genes in deep subseafloor sedimentary metagenomes.</title>
        <authorList>
            <person name="Kawai M."/>
            <person name="Futagami T."/>
            <person name="Toyoda A."/>
            <person name="Takaki Y."/>
            <person name="Nishi S."/>
            <person name="Hori S."/>
            <person name="Arai W."/>
            <person name="Tsubouchi T."/>
            <person name="Morono Y."/>
            <person name="Uchiyama I."/>
            <person name="Ito T."/>
            <person name="Fujiyama A."/>
            <person name="Inagaki F."/>
            <person name="Takami H."/>
        </authorList>
    </citation>
    <scope>NUCLEOTIDE SEQUENCE</scope>
    <source>
        <strain evidence="2">Expedition CK06-06</strain>
    </source>
</reference>
<organism evidence="2">
    <name type="scientific">marine sediment metagenome</name>
    <dbReference type="NCBI Taxonomy" id="412755"/>
    <lineage>
        <taxon>unclassified sequences</taxon>
        <taxon>metagenomes</taxon>
        <taxon>ecological metagenomes</taxon>
    </lineage>
</organism>
<proteinExistence type="predicted"/>
<dbReference type="EMBL" id="BART01035969">
    <property type="protein sequence ID" value="GAH06531.1"/>
    <property type="molecule type" value="Genomic_DNA"/>
</dbReference>
<comment type="caution">
    <text evidence="2">The sequence shown here is derived from an EMBL/GenBank/DDBJ whole genome shotgun (WGS) entry which is preliminary data.</text>
</comment>
<accession>X1CE05</accession>
<feature type="non-terminal residue" evidence="2">
    <location>
        <position position="1"/>
    </location>
</feature>
<dbReference type="AlphaFoldDB" id="X1CE05"/>
<evidence type="ECO:0000256" key="1">
    <source>
        <dbReference type="SAM" id="MobiDB-lite"/>
    </source>
</evidence>
<feature type="compositionally biased region" description="Basic and acidic residues" evidence="1">
    <location>
        <begin position="72"/>
        <end position="85"/>
    </location>
</feature>
<evidence type="ECO:0000313" key="2">
    <source>
        <dbReference type="EMBL" id="GAH06531.1"/>
    </source>
</evidence>
<name>X1CE05_9ZZZZ</name>
<gene>
    <name evidence="2" type="ORF">S01H4_60855</name>
</gene>
<protein>
    <submittedName>
        <fullName evidence="2">Uncharacterized protein</fullName>
    </submittedName>
</protein>
<sequence>DLRSRAGEVKAIVQKLVTEIEKISIEDQISELKCCKRCGAFATCDHKGTCCIECEYFDPVDMLCMAIPEKKTQQLESTEQEKEIDPVTFLFEDDDEDEDTSDLPPERDADKDVLDDDDW</sequence>
<feature type="region of interest" description="Disordered" evidence="1">
    <location>
        <begin position="72"/>
        <end position="119"/>
    </location>
</feature>
<feature type="compositionally biased region" description="Acidic residues" evidence="1">
    <location>
        <begin position="91"/>
        <end position="101"/>
    </location>
</feature>